<dbReference type="InterPro" id="IPR036061">
    <property type="entry name" value="CheW-like_dom_sf"/>
</dbReference>
<dbReference type="Gene3D" id="2.40.50.180">
    <property type="entry name" value="CheA-289, Domain 4"/>
    <property type="match status" value="1"/>
</dbReference>
<proteinExistence type="predicted"/>
<dbReference type="Pfam" id="PF01584">
    <property type="entry name" value="CheW"/>
    <property type="match status" value="1"/>
</dbReference>
<feature type="domain" description="CheW-like" evidence="1">
    <location>
        <begin position="2"/>
        <end position="141"/>
    </location>
</feature>
<sequence length="144" mass="14575">MDETLVLLTLAGRRAALPASAVGSVIEIETIVPVPKAAPHIAGLTAMRSQALTVVDCRAALGLGSHQSKPGDRAVVVTVGGHQYALLVDGVDDVEAALSEPRAIAGGFGKGWDEAAIGMVETSGEPALLVDPGQLVNAKFEAAA</sequence>
<dbReference type="InterPro" id="IPR002545">
    <property type="entry name" value="CheW-lke_dom"/>
</dbReference>
<dbReference type="EMBL" id="JABWGV010000002">
    <property type="protein sequence ID" value="NVD44946.1"/>
    <property type="molecule type" value="Genomic_DNA"/>
</dbReference>
<dbReference type="Gene3D" id="2.30.30.40">
    <property type="entry name" value="SH3 Domains"/>
    <property type="match status" value="1"/>
</dbReference>
<dbReference type="PANTHER" id="PTHR22617">
    <property type="entry name" value="CHEMOTAXIS SENSOR HISTIDINE KINASE-RELATED"/>
    <property type="match status" value="1"/>
</dbReference>
<evidence type="ECO:0000259" key="1">
    <source>
        <dbReference type="PROSITE" id="PS50851"/>
    </source>
</evidence>
<dbReference type="GO" id="GO:0007165">
    <property type="term" value="P:signal transduction"/>
    <property type="evidence" value="ECO:0007669"/>
    <property type="project" value="InterPro"/>
</dbReference>
<gene>
    <name evidence="2" type="ORF">HUV48_07915</name>
</gene>
<dbReference type="PANTHER" id="PTHR22617:SF23">
    <property type="entry name" value="CHEMOTAXIS PROTEIN CHEW"/>
    <property type="match status" value="1"/>
</dbReference>
<comment type="caution">
    <text evidence="2">The sequence shown here is derived from an EMBL/GenBank/DDBJ whole genome shotgun (WGS) entry which is preliminary data.</text>
</comment>
<keyword evidence="3" id="KW-1185">Reference proteome</keyword>
<reference evidence="2 3" key="1">
    <citation type="submission" date="2020-06" db="EMBL/GenBank/DDBJ databases">
        <title>Altererythrobacter sp. HHU K3-1.</title>
        <authorList>
            <person name="Zhang D."/>
            <person name="Xue H."/>
        </authorList>
    </citation>
    <scope>NUCLEOTIDE SEQUENCE [LARGE SCALE GENOMIC DNA]</scope>
    <source>
        <strain evidence="2 3">HHU K3-1</strain>
    </source>
</reference>
<dbReference type="PROSITE" id="PS50851">
    <property type="entry name" value="CHEW"/>
    <property type="match status" value="1"/>
</dbReference>
<dbReference type="AlphaFoldDB" id="A0A850H2N7"/>
<organism evidence="2 3">
    <name type="scientific">Qipengyuania atrilutea</name>
    <dbReference type="NCBI Taxonomy" id="2744473"/>
    <lineage>
        <taxon>Bacteria</taxon>
        <taxon>Pseudomonadati</taxon>
        <taxon>Pseudomonadota</taxon>
        <taxon>Alphaproteobacteria</taxon>
        <taxon>Sphingomonadales</taxon>
        <taxon>Erythrobacteraceae</taxon>
        <taxon>Qipengyuania</taxon>
    </lineage>
</organism>
<dbReference type="Proteomes" id="UP000561438">
    <property type="component" value="Unassembled WGS sequence"/>
</dbReference>
<evidence type="ECO:0000313" key="3">
    <source>
        <dbReference type="Proteomes" id="UP000561438"/>
    </source>
</evidence>
<protein>
    <submittedName>
        <fullName evidence="2">Chemotaxis protein CheW</fullName>
    </submittedName>
</protein>
<name>A0A850H2N7_9SPHN</name>
<dbReference type="SMART" id="SM00260">
    <property type="entry name" value="CheW"/>
    <property type="match status" value="1"/>
</dbReference>
<dbReference type="GO" id="GO:0005829">
    <property type="term" value="C:cytosol"/>
    <property type="evidence" value="ECO:0007669"/>
    <property type="project" value="TreeGrafter"/>
</dbReference>
<dbReference type="InterPro" id="IPR039315">
    <property type="entry name" value="CheW"/>
</dbReference>
<dbReference type="GO" id="GO:0006935">
    <property type="term" value="P:chemotaxis"/>
    <property type="evidence" value="ECO:0007669"/>
    <property type="project" value="InterPro"/>
</dbReference>
<accession>A0A850H2N7</accession>
<evidence type="ECO:0000313" key="2">
    <source>
        <dbReference type="EMBL" id="NVD44946.1"/>
    </source>
</evidence>
<dbReference type="SUPFAM" id="SSF50341">
    <property type="entry name" value="CheW-like"/>
    <property type="match status" value="1"/>
</dbReference>